<dbReference type="CDD" id="cd23508">
    <property type="entry name" value="hydrophobin_II"/>
    <property type="match status" value="1"/>
</dbReference>
<comment type="subcellular location">
    <subcellularLocation>
        <location evidence="1">Cell envelope</location>
    </subcellularLocation>
</comment>
<evidence type="ECO:0000256" key="2">
    <source>
        <dbReference type="ARBA" id="ARBA00009576"/>
    </source>
</evidence>
<dbReference type="STRING" id="1380566.A0A179F7W7"/>
<dbReference type="KEGG" id="pchm:VFPPC_09398"/>
<accession>A0A179F7W7</accession>
<keyword evidence="4" id="KW-0732">Signal</keyword>
<dbReference type="AlphaFoldDB" id="A0A179F7W7"/>
<name>A0A179F7W7_METCM</name>
<feature type="signal peptide" evidence="4">
    <location>
        <begin position="1"/>
        <end position="17"/>
    </location>
</feature>
<keyword evidence="6" id="KW-1185">Reference proteome</keyword>
<dbReference type="GeneID" id="28851934"/>
<comment type="similarity">
    <text evidence="2">Belongs to the cerato-ulmin hydrophobin family.</text>
</comment>
<gene>
    <name evidence="5" type="ORF">VFPPC_09398</name>
</gene>
<dbReference type="EMBL" id="LSBJ02000007">
    <property type="protein sequence ID" value="OAQ61575.1"/>
    <property type="molecule type" value="Genomic_DNA"/>
</dbReference>
<keyword evidence="3" id="KW-1015">Disulfide bond</keyword>
<dbReference type="Pfam" id="PF06766">
    <property type="entry name" value="Hydrophobin_2"/>
    <property type="match status" value="1"/>
</dbReference>
<dbReference type="PANTHER" id="PTHR42341">
    <property type="entry name" value="HYDROPHOBIN"/>
    <property type="match status" value="1"/>
</dbReference>
<comment type="caution">
    <text evidence="5">The sequence shown here is derived from an EMBL/GenBank/DDBJ whole genome shotgun (WGS) entry which is preliminary data.</text>
</comment>
<dbReference type="SUPFAM" id="SSF101751">
    <property type="entry name" value="Hydrophobin II, HfbII"/>
    <property type="match status" value="1"/>
</dbReference>
<dbReference type="Gene3D" id="3.20.120.10">
    <property type="entry name" value="Hydrophobin"/>
    <property type="match status" value="1"/>
</dbReference>
<sequence>MKTIFTISVGLLGTCAASSVCPPSLLSGNAVCCSTNVLGALGLDCTPPNRTPIDGPDLASICSEDGKEATCCGVPIVGQGVVCSPALGA</sequence>
<organism evidence="5 6">
    <name type="scientific">Pochonia chlamydosporia 170</name>
    <dbReference type="NCBI Taxonomy" id="1380566"/>
    <lineage>
        <taxon>Eukaryota</taxon>
        <taxon>Fungi</taxon>
        <taxon>Dikarya</taxon>
        <taxon>Ascomycota</taxon>
        <taxon>Pezizomycotina</taxon>
        <taxon>Sordariomycetes</taxon>
        <taxon>Hypocreomycetidae</taxon>
        <taxon>Hypocreales</taxon>
        <taxon>Clavicipitaceae</taxon>
        <taxon>Pochonia</taxon>
    </lineage>
</organism>
<dbReference type="InterPro" id="IPR010636">
    <property type="entry name" value="Class_II_hydrophobin"/>
</dbReference>
<dbReference type="OrthoDB" id="4500971at2759"/>
<proteinExistence type="inferred from homology"/>
<feature type="chain" id="PRO_5008101343" evidence="4">
    <location>
        <begin position="18"/>
        <end position="89"/>
    </location>
</feature>
<protein>
    <submittedName>
        <fullName evidence="5">Fungal hydrophobin domain-containing protein</fullName>
    </submittedName>
</protein>
<reference evidence="5 6" key="1">
    <citation type="journal article" date="2016" name="PLoS Pathog.">
        <title>Biosynthesis of antibiotic leucinostatins in bio-control fungus Purpureocillium lilacinum and their inhibition on phytophthora revealed by genome mining.</title>
        <authorList>
            <person name="Wang G."/>
            <person name="Liu Z."/>
            <person name="Lin R."/>
            <person name="Li E."/>
            <person name="Mao Z."/>
            <person name="Ling J."/>
            <person name="Yang Y."/>
            <person name="Yin W.B."/>
            <person name="Xie B."/>
        </authorList>
    </citation>
    <scope>NUCLEOTIDE SEQUENCE [LARGE SCALE GENOMIC DNA]</scope>
    <source>
        <strain evidence="5">170</strain>
    </source>
</reference>
<dbReference type="RefSeq" id="XP_018139279.1">
    <property type="nucleotide sequence ID" value="XM_018287940.1"/>
</dbReference>
<evidence type="ECO:0000256" key="4">
    <source>
        <dbReference type="SAM" id="SignalP"/>
    </source>
</evidence>
<evidence type="ECO:0000313" key="5">
    <source>
        <dbReference type="EMBL" id="OAQ61575.1"/>
    </source>
</evidence>
<evidence type="ECO:0000313" key="6">
    <source>
        <dbReference type="Proteomes" id="UP000078397"/>
    </source>
</evidence>
<dbReference type="GO" id="GO:0005576">
    <property type="term" value="C:extracellular region"/>
    <property type="evidence" value="ECO:0007669"/>
    <property type="project" value="InterPro"/>
</dbReference>
<evidence type="ECO:0000256" key="3">
    <source>
        <dbReference type="ARBA" id="ARBA00023157"/>
    </source>
</evidence>
<dbReference type="InterPro" id="IPR036686">
    <property type="entry name" value="Class_II_Hydrophobin_sf"/>
</dbReference>
<evidence type="ECO:0000256" key="1">
    <source>
        <dbReference type="ARBA" id="ARBA00004196"/>
    </source>
</evidence>
<dbReference type="PANTHER" id="PTHR42341:SF1">
    <property type="entry name" value="HYDROPHOBIN"/>
    <property type="match status" value="1"/>
</dbReference>
<dbReference type="Proteomes" id="UP000078397">
    <property type="component" value="Unassembled WGS sequence"/>
</dbReference>